<dbReference type="InParanoid" id="A0A2P5ID37"/>
<dbReference type="Gene3D" id="1.10.10.1420">
    <property type="entry name" value="DNA replication factor Cdt1, C-terminal WH domain"/>
    <property type="match status" value="1"/>
</dbReference>
<proteinExistence type="inferred from homology"/>
<dbReference type="OrthoDB" id="341730at2759"/>
<dbReference type="Proteomes" id="UP000094444">
    <property type="component" value="Unassembled WGS sequence"/>
</dbReference>
<evidence type="ECO:0000256" key="1">
    <source>
        <dbReference type="ARBA" id="ARBA00008356"/>
    </source>
</evidence>
<feature type="region of interest" description="Disordered" evidence="3">
    <location>
        <begin position="366"/>
        <end position="386"/>
    </location>
</feature>
<sequence>MPGATSGKPRGRPRRTVAPAPSDSASIGTFTRVSKLTAPIGKQLGDKKIIKTVEISQQSTPPTPSTRKRKAARSPEPEEGATPIAQRQIPNTTSKSAKKARHQEPEHIPRPIIQEQVPSTPRRNNKKRALSPEIESPRTKEAGNLFKRLRIQASPSKTVPRLSSPLITQASTPPTSAIPDTEDEDSDDATAATTPEPEQALPQELLDIVSLYTAFLKTIVVHYAHNGTNTPVDLRQISHPVSLAWGKRRISLADIRRCVGVMDIESSPVKSPFYLVDYGNKKICVELRDEHHGQPLDEGSLLRAFEHNLRTMWTKTRDLANADLNASVPGLPKAPVTSCEALTKASSLLAKGQRNMQELKAGIAARKEEKEASKMPAVLQSAEGDGTSGTTQLSLIDRLRLKETHLAKLAATGPSAAELERRAALQRAADVAAVVAMLAKASGGTGMGGRVSFRMVTLLQKLKDSLRLPISKEEGAACIRLLAGEVAPEWLKIVVIAGKENVVVQTGRAPSSAEMVERVKKLSN</sequence>
<evidence type="ECO:0000256" key="3">
    <source>
        <dbReference type="SAM" id="MobiDB-lite"/>
    </source>
</evidence>
<keyword evidence="2" id="KW-0131">Cell cycle</keyword>
<reference evidence="5" key="1">
    <citation type="submission" date="2017-09" db="EMBL/GenBank/DDBJ databases">
        <title>Polyketide synthases of a Diaporthe helianthi virulent isolate.</title>
        <authorList>
            <person name="Baroncelli R."/>
        </authorList>
    </citation>
    <scope>NUCLEOTIDE SEQUENCE [LARGE SCALE GENOMIC DNA]</scope>
    <source>
        <strain evidence="5">7/96</strain>
    </source>
</reference>
<name>A0A2P5ID37_DIAHE</name>
<comment type="similarity">
    <text evidence="1">Belongs to the Cdt1 family.</text>
</comment>
<dbReference type="Pfam" id="PF26121">
    <property type="entry name" value="HTH_CDT1"/>
    <property type="match status" value="1"/>
</dbReference>
<protein>
    <recommendedName>
        <fullName evidence="4">DNA replication factor Cdt1 C-terminal domain-containing protein</fullName>
    </recommendedName>
</protein>
<feature type="compositionally biased region" description="Low complexity" evidence="3">
    <location>
        <begin position="189"/>
        <end position="200"/>
    </location>
</feature>
<dbReference type="Pfam" id="PF16679">
    <property type="entry name" value="CDT1_C"/>
    <property type="match status" value="1"/>
</dbReference>
<evidence type="ECO:0000256" key="2">
    <source>
        <dbReference type="ARBA" id="ARBA00023306"/>
    </source>
</evidence>
<comment type="caution">
    <text evidence="5">The sequence shown here is derived from an EMBL/GenBank/DDBJ whole genome shotgun (WGS) entry which is preliminary data.</text>
</comment>
<keyword evidence="6" id="KW-1185">Reference proteome</keyword>
<feature type="domain" description="DNA replication factor Cdt1 C-terminal" evidence="4">
    <location>
        <begin position="394"/>
        <end position="496"/>
    </location>
</feature>
<dbReference type="STRING" id="158607.A0A2P5ID37"/>
<dbReference type="EMBL" id="MAVT02000052">
    <property type="protein sequence ID" value="POS80422.1"/>
    <property type="molecule type" value="Genomic_DNA"/>
</dbReference>
<evidence type="ECO:0000313" key="5">
    <source>
        <dbReference type="EMBL" id="POS80422.1"/>
    </source>
</evidence>
<evidence type="ECO:0000313" key="6">
    <source>
        <dbReference type="Proteomes" id="UP000094444"/>
    </source>
</evidence>
<feature type="compositionally biased region" description="Polar residues" evidence="3">
    <location>
        <begin position="165"/>
        <end position="175"/>
    </location>
</feature>
<gene>
    <name evidence="5" type="ORF">DHEL01_v201187</name>
</gene>
<evidence type="ECO:0000259" key="4">
    <source>
        <dbReference type="Pfam" id="PF16679"/>
    </source>
</evidence>
<accession>A0A2P5ID37</accession>
<dbReference type="InterPro" id="IPR038090">
    <property type="entry name" value="Cdt1_C_WH_dom_sf"/>
</dbReference>
<dbReference type="InterPro" id="IPR032054">
    <property type="entry name" value="Cdt1_C"/>
</dbReference>
<dbReference type="AlphaFoldDB" id="A0A2P5ID37"/>
<feature type="compositionally biased region" description="Polar residues" evidence="3">
    <location>
        <begin position="23"/>
        <end position="34"/>
    </location>
</feature>
<organism evidence="5 6">
    <name type="scientific">Diaporthe helianthi</name>
    <dbReference type="NCBI Taxonomy" id="158607"/>
    <lineage>
        <taxon>Eukaryota</taxon>
        <taxon>Fungi</taxon>
        <taxon>Dikarya</taxon>
        <taxon>Ascomycota</taxon>
        <taxon>Pezizomycotina</taxon>
        <taxon>Sordariomycetes</taxon>
        <taxon>Sordariomycetidae</taxon>
        <taxon>Diaporthales</taxon>
        <taxon>Diaporthaceae</taxon>
        <taxon>Diaporthe</taxon>
    </lineage>
</organism>
<feature type="region of interest" description="Disordered" evidence="3">
    <location>
        <begin position="1"/>
        <end position="200"/>
    </location>
</feature>